<dbReference type="Proteomes" id="UP001219518">
    <property type="component" value="Unassembled WGS sequence"/>
</dbReference>
<protein>
    <submittedName>
        <fullName evidence="1">Stabilin-1</fullName>
    </submittedName>
</protein>
<dbReference type="EMBL" id="JAHWGI010000655">
    <property type="protein sequence ID" value="KAK3917001.1"/>
    <property type="molecule type" value="Genomic_DNA"/>
</dbReference>
<accession>A0AAE1LEE1</accession>
<reference evidence="1" key="1">
    <citation type="submission" date="2021-07" db="EMBL/GenBank/DDBJ databases">
        <authorList>
            <person name="Catto M.A."/>
            <person name="Jacobson A."/>
            <person name="Kennedy G."/>
            <person name="Labadie P."/>
            <person name="Hunt B.G."/>
            <person name="Srinivasan R."/>
        </authorList>
    </citation>
    <scope>NUCLEOTIDE SEQUENCE</scope>
    <source>
        <strain evidence="1">PL_HMW_Pooled</strain>
        <tissue evidence="1">Head</tissue>
    </source>
</reference>
<comment type="caution">
    <text evidence="1">The sequence shown here is derived from an EMBL/GenBank/DDBJ whole genome shotgun (WGS) entry which is preliminary data.</text>
</comment>
<reference evidence="1" key="2">
    <citation type="journal article" date="2023" name="BMC Genomics">
        <title>Pest status, molecular evolution, and epigenetic factors derived from the genome assembly of Frankliniella fusca, a thysanopteran phytovirus vector.</title>
        <authorList>
            <person name="Catto M.A."/>
            <person name="Labadie P.E."/>
            <person name="Jacobson A.L."/>
            <person name="Kennedy G.G."/>
            <person name="Srinivasan R."/>
            <person name="Hunt B.G."/>
        </authorList>
    </citation>
    <scope>NUCLEOTIDE SEQUENCE</scope>
    <source>
        <strain evidence="1">PL_HMW_Pooled</strain>
    </source>
</reference>
<organism evidence="1 2">
    <name type="scientific">Frankliniella fusca</name>
    <dbReference type="NCBI Taxonomy" id="407009"/>
    <lineage>
        <taxon>Eukaryota</taxon>
        <taxon>Metazoa</taxon>
        <taxon>Ecdysozoa</taxon>
        <taxon>Arthropoda</taxon>
        <taxon>Hexapoda</taxon>
        <taxon>Insecta</taxon>
        <taxon>Pterygota</taxon>
        <taxon>Neoptera</taxon>
        <taxon>Paraneoptera</taxon>
        <taxon>Thysanoptera</taxon>
        <taxon>Terebrantia</taxon>
        <taxon>Thripoidea</taxon>
        <taxon>Thripidae</taxon>
        <taxon>Frankliniella</taxon>
    </lineage>
</organism>
<sequence length="74" mass="8819">MFIHEFPEIKKCFCLRRIDVRQVKKYSETMVWTVHDITFKFYQSNLTVIGKQHEKAELSINHFKVQEGLDSGKS</sequence>
<name>A0AAE1LEE1_9NEOP</name>
<evidence type="ECO:0000313" key="1">
    <source>
        <dbReference type="EMBL" id="KAK3917001.1"/>
    </source>
</evidence>
<evidence type="ECO:0000313" key="2">
    <source>
        <dbReference type="Proteomes" id="UP001219518"/>
    </source>
</evidence>
<dbReference type="AlphaFoldDB" id="A0AAE1LEE1"/>
<keyword evidence="2" id="KW-1185">Reference proteome</keyword>
<gene>
    <name evidence="1" type="ORF">KUF71_006673</name>
</gene>
<proteinExistence type="predicted"/>